<organism evidence="3 4">
    <name type="scientific">Halorientalis persicus</name>
    <dbReference type="NCBI Taxonomy" id="1367881"/>
    <lineage>
        <taxon>Archaea</taxon>
        <taxon>Methanobacteriati</taxon>
        <taxon>Methanobacteriota</taxon>
        <taxon>Stenosarchaea group</taxon>
        <taxon>Halobacteria</taxon>
        <taxon>Halobacteriales</taxon>
        <taxon>Haloarculaceae</taxon>
        <taxon>Halorientalis</taxon>
    </lineage>
</organism>
<protein>
    <submittedName>
        <fullName evidence="3">Uncharacterized protein</fullName>
    </submittedName>
</protein>
<reference evidence="4" key="1">
    <citation type="submission" date="2016-10" db="EMBL/GenBank/DDBJ databases">
        <authorList>
            <person name="Varghese N."/>
            <person name="Submissions S."/>
        </authorList>
    </citation>
    <scope>NUCLEOTIDE SEQUENCE [LARGE SCALE GENOMIC DNA]</scope>
    <source>
        <strain evidence="4">IBRC-M 10043</strain>
    </source>
</reference>
<evidence type="ECO:0000313" key="3">
    <source>
        <dbReference type="EMBL" id="SEO85880.1"/>
    </source>
</evidence>
<proteinExistence type="predicted"/>
<accession>A0A1H8T4D8</accession>
<dbReference type="EMBL" id="FOCX01000021">
    <property type="protein sequence ID" value="SEO85880.1"/>
    <property type="molecule type" value="Genomic_DNA"/>
</dbReference>
<feature type="domain" description="DUF7551" evidence="1">
    <location>
        <begin position="99"/>
        <end position="281"/>
    </location>
</feature>
<dbReference type="Pfam" id="PF24420">
    <property type="entry name" value="DUF7551"/>
    <property type="match status" value="1"/>
</dbReference>
<dbReference type="Pfam" id="PF24422">
    <property type="entry name" value="DUF7552"/>
    <property type="match status" value="1"/>
</dbReference>
<dbReference type="OrthoDB" id="342580at2157"/>
<evidence type="ECO:0000259" key="1">
    <source>
        <dbReference type="Pfam" id="PF24420"/>
    </source>
</evidence>
<feature type="domain" description="DUF7552" evidence="2">
    <location>
        <begin position="5"/>
        <end position="79"/>
    </location>
</feature>
<gene>
    <name evidence="3" type="ORF">SAMN05216388_102129</name>
</gene>
<dbReference type="InterPro" id="IPR055973">
    <property type="entry name" value="DUF7551"/>
</dbReference>
<sequence>MVGETLSKIRARIEDLAVDGGEYRVVCGRTGVCPVPVAGARFQDRETAEKAAEAAAAYRAVLRRWDPQAPCYDFIACEEPSRATRTVTPPTTGETASLTGFCHDVAAAVFETLSAEGYADLESSIMDVYCETADAIDDPDDLCLHLLRTLSFELGARLTEAEQTAILRAAATELAEPADSDRPLDATLRRLQRLDILDEYAVDAHADPADGSAWTVTITDYALTSRSASLPTLPIAIDLLGRLPGPALTLSDPRRLDDGRWRFDLTVTDDGDSGGLVRVSATGAS</sequence>
<name>A0A1H8T4D8_9EURY</name>
<dbReference type="InterPro" id="IPR055974">
    <property type="entry name" value="DUF7552"/>
</dbReference>
<dbReference type="Proteomes" id="UP000198775">
    <property type="component" value="Unassembled WGS sequence"/>
</dbReference>
<keyword evidence="4" id="KW-1185">Reference proteome</keyword>
<dbReference type="AlphaFoldDB" id="A0A1H8T4D8"/>
<evidence type="ECO:0000259" key="2">
    <source>
        <dbReference type="Pfam" id="PF24422"/>
    </source>
</evidence>
<evidence type="ECO:0000313" key="4">
    <source>
        <dbReference type="Proteomes" id="UP000198775"/>
    </source>
</evidence>
<dbReference type="RefSeq" id="WP_092662712.1">
    <property type="nucleotide sequence ID" value="NZ_FOCX01000021.1"/>
</dbReference>